<organism evidence="1">
    <name type="scientific">uncultured bacterium</name>
    <name type="common">gcode 4</name>
    <dbReference type="NCBI Taxonomy" id="1234023"/>
    <lineage>
        <taxon>Bacteria</taxon>
        <taxon>environmental samples</taxon>
    </lineage>
</organism>
<dbReference type="AlphaFoldDB" id="K1XZB4"/>
<protein>
    <submittedName>
        <fullName evidence="1">Uncharacterized protein</fullName>
    </submittedName>
</protein>
<gene>
    <name evidence="1" type="ORF">ACD_78C00024G0001</name>
</gene>
<dbReference type="EMBL" id="AMFJ01034024">
    <property type="protein sequence ID" value="EKD30517.1"/>
    <property type="molecule type" value="Genomic_DNA"/>
</dbReference>
<name>K1XZB4_9BACT</name>
<proteinExistence type="predicted"/>
<evidence type="ECO:0000313" key="1">
    <source>
        <dbReference type="EMBL" id="EKD30517.1"/>
    </source>
</evidence>
<feature type="non-terminal residue" evidence="1">
    <location>
        <position position="212"/>
    </location>
</feature>
<reference evidence="1" key="1">
    <citation type="journal article" date="2012" name="Science">
        <title>Fermentation, hydrogen, and sulfur metabolism in multiple uncultivated bacterial phyla.</title>
        <authorList>
            <person name="Wrighton K.C."/>
            <person name="Thomas B.C."/>
            <person name="Sharon I."/>
            <person name="Miller C.S."/>
            <person name="Castelle C.J."/>
            <person name="VerBerkmoes N.C."/>
            <person name="Wilkins M.J."/>
            <person name="Hettich R.L."/>
            <person name="Lipton M.S."/>
            <person name="Williams K.H."/>
            <person name="Long P.E."/>
            <person name="Banfield J.F."/>
        </authorList>
    </citation>
    <scope>NUCLEOTIDE SEQUENCE [LARGE SCALE GENOMIC DNA]</scope>
</reference>
<sequence length="212" mass="24015">MNHEENIHHDISYWQRSVKGSQEYMSASEKLGALNIKSWYDLESKTRSYNAPGWKISPERTALFAQFRNDSNYVIKNIVELATRSLIFEMLRADGIDAKVAVTSDSDDVFGGADVIATINTPHGEEYVAFDIAVSANAEYLDEKEKRTETICHEFNAVKNLKSKSIPRVVFAVPPRIMARFISEYMKHVSVKGFIERKDILLLFKSAASDTV</sequence>
<comment type="caution">
    <text evidence="1">The sequence shown here is derived from an EMBL/GenBank/DDBJ whole genome shotgun (WGS) entry which is preliminary data.</text>
</comment>
<accession>K1XZB4</accession>